<reference evidence="6 7" key="1">
    <citation type="submission" date="2019-02" db="EMBL/GenBank/DDBJ databases">
        <title>Genomic Encyclopedia of Type Strains, Phase IV (KMG-IV): sequencing the most valuable type-strain genomes for metagenomic binning, comparative biology and taxonomic classification.</title>
        <authorList>
            <person name="Goeker M."/>
        </authorList>
    </citation>
    <scope>NUCLEOTIDE SEQUENCE [LARGE SCALE GENOMIC DNA]</scope>
    <source>
        <strain evidence="6 7">DSM 101727</strain>
    </source>
</reference>
<dbReference type="RefSeq" id="WP_207222814.1">
    <property type="nucleotide sequence ID" value="NZ_SGWQ01000011.1"/>
</dbReference>
<dbReference type="PANTHER" id="PTHR42681:SF1">
    <property type="entry name" value="MALONYL-COA-ACYL CARRIER PROTEIN TRANSACYLASE, MITOCHONDRIAL"/>
    <property type="match status" value="1"/>
</dbReference>
<dbReference type="SUPFAM" id="SSF52151">
    <property type="entry name" value="FabD/lysophospholipase-like"/>
    <property type="match status" value="1"/>
</dbReference>
<dbReference type="Pfam" id="PF21124">
    <property type="entry name" value="VinK_C"/>
    <property type="match status" value="1"/>
</dbReference>
<evidence type="ECO:0000256" key="4">
    <source>
        <dbReference type="ARBA" id="ARBA00048462"/>
    </source>
</evidence>
<evidence type="ECO:0000256" key="2">
    <source>
        <dbReference type="ARBA" id="ARBA00022679"/>
    </source>
</evidence>
<dbReference type="GO" id="GO:0004314">
    <property type="term" value="F:[acyl-carrier-protein] S-malonyltransferase activity"/>
    <property type="evidence" value="ECO:0007669"/>
    <property type="project" value="UniProtKB-EC"/>
</dbReference>
<proteinExistence type="predicted"/>
<dbReference type="InterPro" id="IPR049416">
    <property type="entry name" value="VinK-like_small"/>
</dbReference>
<evidence type="ECO:0000313" key="7">
    <source>
        <dbReference type="Proteomes" id="UP000294257"/>
    </source>
</evidence>
<name>A0A4Q7KFH2_9PSEU</name>
<keyword evidence="7" id="KW-1185">Reference proteome</keyword>
<evidence type="ECO:0000256" key="1">
    <source>
        <dbReference type="ARBA" id="ARBA00013258"/>
    </source>
</evidence>
<gene>
    <name evidence="6" type="ORF">EV193_11193</name>
</gene>
<dbReference type="Gene3D" id="3.40.366.10">
    <property type="entry name" value="Malonyl-Coenzyme A Acyl Carrier Protein, domain 2"/>
    <property type="match status" value="2"/>
</dbReference>
<evidence type="ECO:0000256" key="3">
    <source>
        <dbReference type="ARBA" id="ARBA00023315"/>
    </source>
</evidence>
<protein>
    <recommendedName>
        <fullName evidence="1">[acyl-carrier-protein] S-malonyltransferase</fullName>
        <ecNumber evidence="1">2.3.1.39</ecNumber>
    </recommendedName>
</protein>
<dbReference type="PANTHER" id="PTHR42681">
    <property type="entry name" value="MALONYL-COA-ACYL CARRIER PROTEIN TRANSACYLASE, MITOCHONDRIAL"/>
    <property type="match status" value="1"/>
</dbReference>
<keyword evidence="2 6" id="KW-0808">Transferase</keyword>
<comment type="catalytic activity">
    <reaction evidence="4">
        <text>holo-[ACP] + malonyl-CoA = malonyl-[ACP] + CoA</text>
        <dbReference type="Rhea" id="RHEA:41792"/>
        <dbReference type="Rhea" id="RHEA-COMP:9623"/>
        <dbReference type="Rhea" id="RHEA-COMP:9685"/>
        <dbReference type="ChEBI" id="CHEBI:57287"/>
        <dbReference type="ChEBI" id="CHEBI:57384"/>
        <dbReference type="ChEBI" id="CHEBI:64479"/>
        <dbReference type="ChEBI" id="CHEBI:78449"/>
        <dbReference type="EC" id="2.3.1.39"/>
    </reaction>
</comment>
<evidence type="ECO:0000259" key="5">
    <source>
        <dbReference type="Pfam" id="PF21124"/>
    </source>
</evidence>
<feature type="domain" description="Malonyl-CoA-[acyl-carrier-protein] transacylase small" evidence="5">
    <location>
        <begin position="138"/>
        <end position="199"/>
    </location>
</feature>
<dbReference type="EMBL" id="SGWQ01000011">
    <property type="protein sequence ID" value="RZS32710.1"/>
    <property type="molecule type" value="Genomic_DNA"/>
</dbReference>
<keyword evidence="3" id="KW-0012">Acyltransferase</keyword>
<evidence type="ECO:0000313" key="6">
    <source>
        <dbReference type="EMBL" id="RZS32710.1"/>
    </source>
</evidence>
<dbReference type="GO" id="GO:0006633">
    <property type="term" value="P:fatty acid biosynthetic process"/>
    <property type="evidence" value="ECO:0007669"/>
    <property type="project" value="TreeGrafter"/>
</dbReference>
<dbReference type="InterPro" id="IPR016035">
    <property type="entry name" value="Acyl_Trfase/lysoPLipase"/>
</dbReference>
<accession>A0A4Q7KFH2</accession>
<dbReference type="EC" id="2.3.1.39" evidence="1"/>
<dbReference type="Proteomes" id="UP000294257">
    <property type="component" value="Unassembled WGS sequence"/>
</dbReference>
<dbReference type="InterPro" id="IPR050858">
    <property type="entry name" value="Mal-CoA-ACP_Trans/PKS_FabD"/>
</dbReference>
<sequence length="315" mass="35218">MKTESRTRTAMVFPGMGPSSFADVGKFMLINPHARKLVAVADDVLGYSLVDKFRDTEGDYSEYAQVAFLVNCLALAEWAEKTLDVVSEIVAGPSFGEKAATAYSGSLPVEDVILLTAQLARYLDDYFAVEHTDIVTHSFVRVGEERLADIKGELTDLDEWHEISCYVDDDFYMLTLREHNLEWLKKRLRAIGGLSLYTMRPPMHCGIFEPLRTKVAEELFTNLEFADPRIPVVKDQDGSEITTGAGVREMLLDGFVRPTRWTDIVATLKARGIERVCVAGADSLFSRVGLTRKNFDVLAVNPRMAMQPRRRAAVA</sequence>
<dbReference type="InterPro" id="IPR001227">
    <property type="entry name" value="Ac_transferase_dom_sf"/>
</dbReference>
<dbReference type="AlphaFoldDB" id="A0A4Q7KFH2"/>
<comment type="caution">
    <text evidence="6">The sequence shown here is derived from an EMBL/GenBank/DDBJ whole genome shotgun (WGS) entry which is preliminary data.</text>
</comment>
<organism evidence="6 7">
    <name type="scientific">Herbihabitans rhizosphaerae</name>
    <dbReference type="NCBI Taxonomy" id="1872711"/>
    <lineage>
        <taxon>Bacteria</taxon>
        <taxon>Bacillati</taxon>
        <taxon>Actinomycetota</taxon>
        <taxon>Actinomycetes</taxon>
        <taxon>Pseudonocardiales</taxon>
        <taxon>Pseudonocardiaceae</taxon>
        <taxon>Herbihabitans</taxon>
    </lineage>
</organism>